<evidence type="ECO:0000256" key="6">
    <source>
        <dbReference type="ARBA" id="ARBA00022839"/>
    </source>
</evidence>
<dbReference type="InterPro" id="IPR011604">
    <property type="entry name" value="PDDEXK-like_dom_sf"/>
</dbReference>
<evidence type="ECO:0000256" key="9">
    <source>
        <dbReference type="ARBA" id="ARBA00023204"/>
    </source>
</evidence>
<dbReference type="InterPro" id="IPR027417">
    <property type="entry name" value="P-loop_NTPase"/>
</dbReference>
<dbReference type="EMBL" id="JBHMFC010000007">
    <property type="protein sequence ID" value="MFB9055533.1"/>
    <property type="molecule type" value="Genomic_DNA"/>
</dbReference>
<keyword evidence="5 14" id="KW-0347">Helicase</keyword>
<evidence type="ECO:0000256" key="7">
    <source>
        <dbReference type="ARBA" id="ARBA00022840"/>
    </source>
</evidence>
<dbReference type="Gene3D" id="1.10.3170.10">
    <property type="entry name" value="Recbcd, chain B, domain 2"/>
    <property type="match status" value="1"/>
</dbReference>
<dbReference type="Pfam" id="PF00580">
    <property type="entry name" value="UvrD-helicase"/>
    <property type="match status" value="1"/>
</dbReference>
<dbReference type="PROSITE" id="PS51217">
    <property type="entry name" value="UVRD_HELICASE_CTER"/>
    <property type="match status" value="1"/>
</dbReference>
<evidence type="ECO:0000256" key="13">
    <source>
        <dbReference type="ARBA" id="ARBA00048988"/>
    </source>
</evidence>
<dbReference type="InterPro" id="IPR000212">
    <property type="entry name" value="DNA_helicase_UvrD/REP"/>
</dbReference>
<keyword evidence="6" id="KW-0269">Exonuclease</keyword>
<dbReference type="Gene3D" id="3.90.320.10">
    <property type="match status" value="1"/>
</dbReference>
<evidence type="ECO:0000256" key="3">
    <source>
        <dbReference type="ARBA" id="ARBA00022763"/>
    </source>
</evidence>
<evidence type="ECO:0000256" key="2">
    <source>
        <dbReference type="ARBA" id="ARBA00022741"/>
    </source>
</evidence>
<dbReference type="RefSeq" id="WP_379859720.1">
    <property type="nucleotide sequence ID" value="NZ_JBHMFC010000007.1"/>
</dbReference>
<dbReference type="GO" id="GO:0008854">
    <property type="term" value="F:exodeoxyribonuclease V activity"/>
    <property type="evidence" value="ECO:0007669"/>
    <property type="project" value="UniProtKB-EC"/>
</dbReference>
<keyword evidence="9" id="KW-0234">DNA repair</keyword>
<dbReference type="PANTHER" id="PTHR11070">
    <property type="entry name" value="UVRD / RECB / PCRA DNA HELICASE FAMILY MEMBER"/>
    <property type="match status" value="1"/>
</dbReference>
<evidence type="ECO:0000256" key="10">
    <source>
        <dbReference type="ARBA" id="ARBA00023235"/>
    </source>
</evidence>
<evidence type="ECO:0000256" key="14">
    <source>
        <dbReference type="PROSITE-ProRule" id="PRU00560"/>
    </source>
</evidence>
<proteinExistence type="predicted"/>
<evidence type="ECO:0000256" key="11">
    <source>
        <dbReference type="ARBA" id="ARBA00034617"/>
    </source>
</evidence>
<comment type="catalytic activity">
    <reaction evidence="11">
        <text>Couples ATP hydrolysis with the unwinding of duplex DNA by translocating in the 3'-5' direction.</text>
        <dbReference type="EC" id="5.6.2.4"/>
    </reaction>
</comment>
<evidence type="ECO:0000313" key="17">
    <source>
        <dbReference type="EMBL" id="MFB9055533.1"/>
    </source>
</evidence>
<gene>
    <name evidence="17" type="ORF">ACFFU9_02150</name>
</gene>
<comment type="caution">
    <text evidence="17">The sequence shown here is derived from an EMBL/GenBank/DDBJ whole genome shotgun (WGS) entry which is preliminary data.</text>
</comment>
<name>A0ABV5F7W6_9FLAO</name>
<evidence type="ECO:0000256" key="4">
    <source>
        <dbReference type="ARBA" id="ARBA00022801"/>
    </source>
</evidence>
<evidence type="ECO:0000259" key="15">
    <source>
        <dbReference type="PROSITE" id="PS51198"/>
    </source>
</evidence>
<feature type="domain" description="UvrD-like helicase ATP-binding" evidence="15">
    <location>
        <begin position="1"/>
        <end position="466"/>
    </location>
</feature>
<dbReference type="InterPro" id="IPR014017">
    <property type="entry name" value="DNA_helicase_UvrD-like_C"/>
</dbReference>
<keyword evidence="10" id="KW-0413">Isomerase</keyword>
<dbReference type="Gene3D" id="3.40.50.300">
    <property type="entry name" value="P-loop containing nucleotide triphosphate hydrolases"/>
    <property type="match status" value="3"/>
</dbReference>
<dbReference type="PROSITE" id="PS51198">
    <property type="entry name" value="UVRD_HELICASE_ATP_BIND"/>
    <property type="match status" value="1"/>
</dbReference>
<reference evidence="17 18" key="1">
    <citation type="submission" date="2024-09" db="EMBL/GenBank/DDBJ databases">
        <authorList>
            <person name="Sun Q."/>
            <person name="Mori K."/>
        </authorList>
    </citation>
    <scope>NUCLEOTIDE SEQUENCE [LARGE SCALE GENOMIC DNA]</scope>
    <source>
        <strain evidence="17 18">CECT 8622</strain>
    </source>
</reference>
<evidence type="ECO:0000256" key="8">
    <source>
        <dbReference type="ARBA" id="ARBA00023125"/>
    </source>
</evidence>
<dbReference type="Pfam" id="PF13361">
    <property type="entry name" value="UvrD_C"/>
    <property type="match status" value="2"/>
</dbReference>
<keyword evidence="4 14" id="KW-0378">Hydrolase</keyword>
<protein>
    <recommendedName>
        <fullName evidence="12">DNA 3'-5' helicase</fullName>
        <ecNumber evidence="12">5.6.2.4</ecNumber>
    </recommendedName>
</protein>
<feature type="binding site" evidence="14">
    <location>
        <begin position="12"/>
        <end position="19"/>
    </location>
    <ligand>
        <name>ATP</name>
        <dbReference type="ChEBI" id="CHEBI:30616"/>
    </ligand>
</feature>
<feature type="domain" description="UvrD-like helicase C-terminal" evidence="16">
    <location>
        <begin position="475"/>
        <end position="730"/>
    </location>
</feature>
<comment type="catalytic activity">
    <reaction evidence="13">
        <text>ATP + H2O = ADP + phosphate + H(+)</text>
        <dbReference type="Rhea" id="RHEA:13065"/>
        <dbReference type="ChEBI" id="CHEBI:15377"/>
        <dbReference type="ChEBI" id="CHEBI:15378"/>
        <dbReference type="ChEBI" id="CHEBI:30616"/>
        <dbReference type="ChEBI" id="CHEBI:43474"/>
        <dbReference type="ChEBI" id="CHEBI:456216"/>
        <dbReference type="EC" id="5.6.2.4"/>
    </reaction>
</comment>
<evidence type="ECO:0000256" key="1">
    <source>
        <dbReference type="ARBA" id="ARBA00022722"/>
    </source>
</evidence>
<dbReference type="PANTHER" id="PTHR11070:SF67">
    <property type="entry name" value="DNA 3'-5' HELICASE"/>
    <property type="match status" value="1"/>
</dbReference>
<evidence type="ECO:0000259" key="16">
    <source>
        <dbReference type="PROSITE" id="PS51217"/>
    </source>
</evidence>
<sequence length="1049" mass="121312">MQKAPSFTIYDASAGSGKTFTLVKEYLKLLFQSNSPGQFKRILAITFTNKAVGEMKERIVSMLKLFSNKSILISPHDMFVDICKDLDLQPDLLHEKSKSILEDIIHNYAAFDISTIDGFTHRLIRTFAYDLKLPLNFEVELDQDALLFEAVDKLIAKAGTDQWLTKTIIDFAIEKTDDDKSWDISFDFNKIAKLLTSEDHVPYVKKLKDKSIEDFKTLKTQLKVQIKNYEAAIIEKAQSVLSQIEQAGLEFKDFSSGYLPKHFEQLTKGKFDIAFGNKWQEDLETKTLYPKRVTHDIASTIESIQPQLALAFEETKQGVFQLKFLKAFYKNLTPLSVLNAINNELQILKEEQNKMLISEFNTIISNEIKNQPTPFIYERLGEKFNHYFIDEFQDTSVLQWQNLMPLLSNSLASEKGSAMLVGDAKQAIYRWRGGKAEQFIDLYNENETPFPIKQNVKSLPTNYRSYTEIVNFNNTFFKFLANQVFSKEDYKNLYKSAHQNASKKDSGYVELSFLNIEREDNKDELYPEKVLSIIQNCLDNGYEFQDICVLVRKKKEGIAVADYLSQRQIRIMSSETLLLNNAPEIVFINHILALLIQPKNHDIKVGVLNYLASKWRIDNKHQFFVAHMALPVEKLFQAFENFNVFINSTKLMQLPLYELGETIVREFHLTDTSHAYIQFYLDVVLDYTLKKGSDIKGFLDYFEKKKDNLSIVSPQGQNAVQIMTVHKSKGLEFPIVIFPYADLDIYRELEPKEWFPIDPELFNGFSHTLLNYNKDFENYGESGKQIYANHQAALELDNINLLYVALTRPVKQLYIVSKNENTSKGDISNKKYSGLFINFLKHLNVWNDSQLDYRFGHIIPATEGLDENKKNIQDYILEQDTFISSAKENHNIKVVTNAGYLWDSVQQEAIEKGNLIHDIMARIETREDVEDVLLNFIRSGKINNTQSKALHILIHKIIEHPSLIPYYQSNATIYNEQDIITKEGLIFRPDRIVINSEKEAVIIDYKTGLETLKHKNQLLTYQALLEDMSFKVIKKILVYTNDDLQVLEV</sequence>
<keyword evidence="18" id="KW-1185">Reference proteome</keyword>
<dbReference type="EC" id="5.6.2.4" evidence="12"/>
<keyword evidence="8" id="KW-0238">DNA-binding</keyword>
<accession>A0ABV5F7W6</accession>
<evidence type="ECO:0000256" key="12">
    <source>
        <dbReference type="ARBA" id="ARBA00034808"/>
    </source>
</evidence>
<dbReference type="InterPro" id="IPR014016">
    <property type="entry name" value="UvrD-like_ATP-bd"/>
</dbReference>
<dbReference type="InterPro" id="IPR038726">
    <property type="entry name" value="PDDEXK_AddAB-type"/>
</dbReference>
<evidence type="ECO:0000256" key="5">
    <source>
        <dbReference type="ARBA" id="ARBA00022806"/>
    </source>
</evidence>
<evidence type="ECO:0000313" key="18">
    <source>
        <dbReference type="Proteomes" id="UP001589585"/>
    </source>
</evidence>
<keyword evidence="1" id="KW-0540">Nuclease</keyword>
<keyword evidence="3" id="KW-0227">DNA damage</keyword>
<keyword evidence="2 14" id="KW-0547">Nucleotide-binding</keyword>
<organism evidence="17 18">
    <name type="scientific">Mariniflexile ostreae</name>
    <dbReference type="NCBI Taxonomy" id="1520892"/>
    <lineage>
        <taxon>Bacteria</taxon>
        <taxon>Pseudomonadati</taxon>
        <taxon>Bacteroidota</taxon>
        <taxon>Flavobacteriia</taxon>
        <taxon>Flavobacteriales</taxon>
        <taxon>Flavobacteriaceae</taxon>
        <taxon>Mariniflexile</taxon>
    </lineage>
</organism>
<dbReference type="SUPFAM" id="SSF52540">
    <property type="entry name" value="P-loop containing nucleoside triphosphate hydrolases"/>
    <property type="match status" value="1"/>
</dbReference>
<dbReference type="Pfam" id="PF12705">
    <property type="entry name" value="PDDEXK_1"/>
    <property type="match status" value="1"/>
</dbReference>
<keyword evidence="7 14" id="KW-0067">ATP-binding</keyword>
<dbReference type="Proteomes" id="UP001589585">
    <property type="component" value="Unassembled WGS sequence"/>
</dbReference>